<dbReference type="EMBL" id="LQYN01000101">
    <property type="protein sequence ID" value="KYC94365.1"/>
    <property type="molecule type" value="Genomic_DNA"/>
</dbReference>
<reference evidence="1 2" key="1">
    <citation type="submission" date="2016-01" db="EMBL/GenBank/DDBJ databases">
        <title>Genome Sequences of Twelve Sporeforming Bacillus Species Isolated from Foods.</title>
        <authorList>
            <person name="Berendsen E.M."/>
            <person name="Wells-Bennik M.H."/>
            <person name="Krawcyk A.O."/>
            <person name="De Jong A."/>
            <person name="Holsappel S."/>
            <person name="Eijlander R.T."/>
            <person name="Kuipers O.P."/>
        </authorList>
    </citation>
    <scope>NUCLEOTIDE SEQUENCE [LARGE SCALE GENOMIC DNA]</scope>
    <source>
        <strain evidence="1 2">B4102</strain>
    </source>
</reference>
<accession>A0A150KMJ2</accession>
<dbReference type="RefSeq" id="WP_066234755.1">
    <property type="nucleotide sequence ID" value="NZ_LQYN01000101.1"/>
</dbReference>
<gene>
    <name evidence="1" type="ORF">B4102_3586</name>
</gene>
<proteinExistence type="predicted"/>
<comment type="caution">
    <text evidence="1">The sequence shown here is derived from an EMBL/GenBank/DDBJ whole genome shotgun (WGS) entry which is preliminary data.</text>
</comment>
<dbReference type="Proteomes" id="UP000075666">
    <property type="component" value="Unassembled WGS sequence"/>
</dbReference>
<dbReference type="OrthoDB" id="2607278at2"/>
<sequence length="182" mass="19778">MAESKKQIIDVPIGPAKVEYGDTTPEVFDITKGGVQFQVNTTKQDITVDQFGDTPVKSVLKGRTCQAIVPFALNDLKKMSAVTPNSKYKEDATNPDAVKKRLNVYAQAGIDLLKAAKKLVIKPTSPGTTANDYITIPIAGAMADVQWTYDSDNERICNITFVGYPDADGLLYFLGDEAVIID</sequence>
<protein>
    <submittedName>
        <fullName evidence="1">Uncharacterized protein</fullName>
    </submittedName>
</protein>
<dbReference type="STRING" id="46224.B4102_3586"/>
<name>A0A150KMJ2_9BACI</name>
<dbReference type="PATRIC" id="fig|46224.3.peg.265"/>
<evidence type="ECO:0000313" key="1">
    <source>
        <dbReference type="EMBL" id="KYC94365.1"/>
    </source>
</evidence>
<keyword evidence="2" id="KW-1185">Reference proteome</keyword>
<dbReference type="AlphaFoldDB" id="A0A150KMJ2"/>
<organism evidence="1 2">
    <name type="scientific">Heyndrickxia sporothermodurans</name>
    <dbReference type="NCBI Taxonomy" id="46224"/>
    <lineage>
        <taxon>Bacteria</taxon>
        <taxon>Bacillati</taxon>
        <taxon>Bacillota</taxon>
        <taxon>Bacilli</taxon>
        <taxon>Bacillales</taxon>
        <taxon>Bacillaceae</taxon>
        <taxon>Heyndrickxia</taxon>
    </lineage>
</organism>
<evidence type="ECO:0000313" key="2">
    <source>
        <dbReference type="Proteomes" id="UP000075666"/>
    </source>
</evidence>